<name>A0A1M6Q1J7_9FLAO</name>
<feature type="transmembrane region" description="Helical" evidence="1">
    <location>
        <begin position="400"/>
        <end position="422"/>
    </location>
</feature>
<dbReference type="Pfam" id="PF13239">
    <property type="entry name" value="2TM"/>
    <property type="match status" value="1"/>
</dbReference>
<dbReference type="PANTHER" id="PTHR34220:SF7">
    <property type="entry name" value="SENSOR HISTIDINE KINASE YPDA"/>
    <property type="match status" value="1"/>
</dbReference>
<evidence type="ECO:0000256" key="1">
    <source>
        <dbReference type="SAM" id="Phobius"/>
    </source>
</evidence>
<dbReference type="PANTHER" id="PTHR34220">
    <property type="entry name" value="SENSOR HISTIDINE KINASE YPDA"/>
    <property type="match status" value="1"/>
</dbReference>
<dbReference type="Proteomes" id="UP000184498">
    <property type="component" value="Unassembled WGS sequence"/>
</dbReference>
<dbReference type="InterPro" id="IPR050640">
    <property type="entry name" value="Bact_2-comp_sensor_kinase"/>
</dbReference>
<dbReference type="EMBL" id="FRAM01000001">
    <property type="protein sequence ID" value="SHK14017.1"/>
    <property type="molecule type" value="Genomic_DNA"/>
</dbReference>
<dbReference type="STRING" id="216903.SAMN05444371_1460"/>
<dbReference type="RefSeq" id="WP_072997084.1">
    <property type="nucleotide sequence ID" value="NZ_FRAM01000001.1"/>
</dbReference>
<keyword evidence="1" id="KW-0812">Transmembrane</keyword>
<dbReference type="OrthoDB" id="9809908at2"/>
<organism evidence="4 5">
    <name type="scientific">Epilithonimonas mollis</name>
    <dbReference type="NCBI Taxonomy" id="216903"/>
    <lineage>
        <taxon>Bacteria</taxon>
        <taxon>Pseudomonadati</taxon>
        <taxon>Bacteroidota</taxon>
        <taxon>Flavobacteriia</taxon>
        <taxon>Flavobacteriales</taxon>
        <taxon>Weeksellaceae</taxon>
        <taxon>Chryseobacterium group</taxon>
        <taxon>Epilithonimonas</taxon>
    </lineage>
</organism>
<feature type="transmembrane region" description="Helical" evidence="1">
    <location>
        <begin position="373"/>
        <end position="394"/>
    </location>
</feature>
<reference evidence="5" key="1">
    <citation type="submission" date="2016-11" db="EMBL/GenBank/DDBJ databases">
        <authorList>
            <person name="Varghese N."/>
            <person name="Submissions S."/>
        </authorList>
    </citation>
    <scope>NUCLEOTIDE SEQUENCE [LARGE SCALE GENOMIC DNA]</scope>
    <source>
        <strain evidence="5">DSM 18016</strain>
    </source>
</reference>
<dbReference type="InterPro" id="IPR025698">
    <property type="entry name" value="2TM_dom"/>
</dbReference>
<gene>
    <name evidence="4" type="ORF">SAMN05444371_1460</name>
</gene>
<feature type="transmembrane region" description="Helical" evidence="1">
    <location>
        <begin position="117"/>
        <end position="136"/>
    </location>
</feature>
<keyword evidence="4" id="KW-0418">Kinase</keyword>
<feature type="transmembrane region" description="Helical" evidence="1">
    <location>
        <begin position="74"/>
        <end position="97"/>
    </location>
</feature>
<dbReference type="InterPro" id="IPR010559">
    <property type="entry name" value="Sig_transdc_His_kin_internal"/>
</dbReference>
<keyword evidence="1" id="KW-0472">Membrane</keyword>
<evidence type="ECO:0000259" key="2">
    <source>
        <dbReference type="Pfam" id="PF06580"/>
    </source>
</evidence>
<feature type="domain" description="2TM" evidence="3">
    <location>
        <begin position="361"/>
        <end position="436"/>
    </location>
</feature>
<protein>
    <submittedName>
        <fullName evidence="4">Histidine kinase</fullName>
    </submittedName>
</protein>
<dbReference type="Pfam" id="PF06580">
    <property type="entry name" value="His_kinase"/>
    <property type="match status" value="1"/>
</dbReference>
<proteinExistence type="predicted"/>
<feature type="transmembrane region" description="Helical" evidence="1">
    <location>
        <begin position="35"/>
        <end position="54"/>
    </location>
</feature>
<feature type="domain" description="Signal transduction histidine kinase internal region" evidence="2">
    <location>
        <begin position="159"/>
        <end position="237"/>
    </location>
</feature>
<dbReference type="GO" id="GO:0016020">
    <property type="term" value="C:membrane"/>
    <property type="evidence" value="ECO:0007669"/>
    <property type="project" value="InterPro"/>
</dbReference>
<dbReference type="Gene3D" id="3.40.190.10">
    <property type="entry name" value="Periplasmic binding protein-like II"/>
    <property type="match status" value="1"/>
</dbReference>
<evidence type="ECO:0000313" key="5">
    <source>
        <dbReference type="Proteomes" id="UP000184498"/>
    </source>
</evidence>
<keyword evidence="4" id="KW-0808">Transferase</keyword>
<sequence length="439" mass="50788">MNKKPLTTLTWITLGSSIFFFTFFSEEKTLESFGYNLLISSIYAFSLGLSNGYLNDFLNKKLSWTEQTRLRTILGIIATIIVNFIVVYACNYVNYVIIQKVASTEDFLSGKYDFTTWFMINFALMISAFLHAKGFMEELKKNTKKEVVEQKLIAKSANAQFESLKNQLDPHFLFNSLNVLTALIDENPEQAQKFTTSMSKIYRYVLEQKDKEMVKVEDEIEFAKIYCNLLKTRFEDSVDFTFNINSDDLQKMVVPLSLQLLLENCIKHNFATSGRPLNIRIFTEGRFLCIENNLQVREQLTESAGIGLSNIVQRYALLTKENVFIEKSEHNFKVKVPILIKKDTHQMTTYTAQSTENMAYEKAVKRVKELKGFYGNLISYCIVIPFLAIINLITSPKEIWFYWPMLGWGIGILAHGMNTFAIGKNWEEKKIQEIMNNQK</sequence>
<evidence type="ECO:0000259" key="3">
    <source>
        <dbReference type="Pfam" id="PF13239"/>
    </source>
</evidence>
<keyword evidence="5" id="KW-1185">Reference proteome</keyword>
<evidence type="ECO:0000313" key="4">
    <source>
        <dbReference type="EMBL" id="SHK14017.1"/>
    </source>
</evidence>
<dbReference type="AlphaFoldDB" id="A0A1M6Q1J7"/>
<accession>A0A1M6Q1J7</accession>
<keyword evidence="1" id="KW-1133">Transmembrane helix</keyword>
<dbReference type="GO" id="GO:0000155">
    <property type="term" value="F:phosphorelay sensor kinase activity"/>
    <property type="evidence" value="ECO:0007669"/>
    <property type="project" value="InterPro"/>
</dbReference>